<reference evidence="2" key="1">
    <citation type="submission" date="2016-01" db="EMBL/GenBank/DDBJ databases">
        <authorList>
            <person name="Mitreva M."/>
            <person name="Pepin K.H."/>
            <person name="Mihindukulasuriya K.A."/>
            <person name="Fulton R."/>
            <person name="Fronick C."/>
            <person name="O'Laughlin M."/>
            <person name="Miner T."/>
            <person name="Herter B."/>
            <person name="Rosa B.A."/>
            <person name="Cordes M."/>
            <person name="Tomlinson C."/>
            <person name="Wollam A."/>
            <person name="Palsikar V.B."/>
            <person name="Mardis E.R."/>
            <person name="Wilson R.K."/>
        </authorList>
    </citation>
    <scope>NUCLEOTIDE SEQUENCE [LARGE SCALE GENOMIC DNA]</scope>
    <source>
        <strain evidence="2">KA00182</strain>
    </source>
</reference>
<dbReference type="AlphaFoldDB" id="A0A134CD15"/>
<evidence type="ECO:0000313" key="1">
    <source>
        <dbReference type="EMBL" id="KXB90111.1"/>
    </source>
</evidence>
<comment type="caution">
    <text evidence="1">The sequence shown here is derived from an EMBL/GenBank/DDBJ whole genome shotgun (WGS) entry which is preliminary data.</text>
</comment>
<accession>A0A134CD15</accession>
<organism evidence="1 2">
    <name type="scientific">Megasphaera hutchinsoni</name>
    <dbReference type="NCBI Taxonomy" id="1588748"/>
    <lineage>
        <taxon>Bacteria</taxon>
        <taxon>Bacillati</taxon>
        <taxon>Bacillota</taxon>
        <taxon>Negativicutes</taxon>
        <taxon>Veillonellales</taxon>
        <taxon>Veillonellaceae</taxon>
        <taxon>Megasphaera</taxon>
    </lineage>
</organism>
<sequence length="40" mass="4830">MPYLQRECNTIGKKIINLPFLSHNPPLFIPYFQYTQKLYV</sequence>
<protein>
    <submittedName>
        <fullName evidence="1">Uncharacterized protein</fullName>
    </submittedName>
</protein>
<keyword evidence="2" id="KW-1185">Reference proteome</keyword>
<gene>
    <name evidence="1" type="ORF">HMPREF3182_01424</name>
</gene>
<dbReference type="Proteomes" id="UP000070160">
    <property type="component" value="Unassembled WGS sequence"/>
</dbReference>
<proteinExistence type="predicted"/>
<name>A0A134CD15_9FIRM</name>
<evidence type="ECO:0000313" key="2">
    <source>
        <dbReference type="Proteomes" id="UP000070160"/>
    </source>
</evidence>
<dbReference type="EMBL" id="LSDT01000050">
    <property type="protein sequence ID" value="KXB90111.1"/>
    <property type="molecule type" value="Genomic_DNA"/>
</dbReference>